<dbReference type="Proteomes" id="UP001204151">
    <property type="component" value="Unassembled WGS sequence"/>
</dbReference>
<dbReference type="EMBL" id="JANUGW010000063">
    <property type="protein sequence ID" value="MCS0585570.1"/>
    <property type="molecule type" value="Genomic_DNA"/>
</dbReference>
<sequence>MFGISRQTYYKRIHAEIGRAARNSLAQEMVRQIRLKQPRIGTRKLYFLLKSKLVLAGLKM</sequence>
<protein>
    <submittedName>
        <fullName evidence="1">IS3 family transposase</fullName>
    </submittedName>
</protein>
<comment type="caution">
    <text evidence="1">The sequence shown here is derived from an EMBL/GenBank/DDBJ whole genome shotgun (WGS) entry which is preliminary data.</text>
</comment>
<organism evidence="1 2">
    <name type="scientific">Massilia pinisoli</name>
    <dbReference type="NCBI Taxonomy" id="1772194"/>
    <lineage>
        <taxon>Bacteria</taxon>
        <taxon>Pseudomonadati</taxon>
        <taxon>Pseudomonadota</taxon>
        <taxon>Betaproteobacteria</taxon>
        <taxon>Burkholderiales</taxon>
        <taxon>Oxalobacteraceae</taxon>
        <taxon>Telluria group</taxon>
        <taxon>Massilia</taxon>
    </lineage>
</organism>
<proteinExistence type="predicted"/>
<gene>
    <name evidence="1" type="ORF">NX784_28750</name>
</gene>
<keyword evidence="2" id="KW-1185">Reference proteome</keyword>
<name>A0ABT2A053_9BURK</name>
<evidence type="ECO:0000313" key="1">
    <source>
        <dbReference type="EMBL" id="MCS0585570.1"/>
    </source>
</evidence>
<accession>A0ABT2A053</accession>
<evidence type="ECO:0000313" key="2">
    <source>
        <dbReference type="Proteomes" id="UP001204151"/>
    </source>
</evidence>
<feature type="non-terminal residue" evidence="1">
    <location>
        <position position="60"/>
    </location>
</feature>
<reference evidence="1 2" key="1">
    <citation type="submission" date="2022-08" db="EMBL/GenBank/DDBJ databases">
        <title>Reclassification of Massilia species as members of the genera Telluria, Duganella, Pseudoduganella, Mokoshia gen. nov. and Zemynaea gen. nov. using orthogonal and non-orthogonal genome-based approaches.</title>
        <authorList>
            <person name="Bowman J.P."/>
        </authorList>
    </citation>
    <scope>NUCLEOTIDE SEQUENCE [LARGE SCALE GENOMIC DNA]</scope>
    <source>
        <strain evidence="1 2">JCM 31316</strain>
    </source>
</reference>